<gene>
    <name evidence="2" type="ORF">DFQ06_0149</name>
</gene>
<feature type="domain" description="Antitoxin SocA-like Panacea" evidence="1">
    <location>
        <begin position="30"/>
        <end position="122"/>
    </location>
</feature>
<organism evidence="2 3">
    <name type="scientific">Algibacter lectus</name>
    <dbReference type="NCBI Taxonomy" id="221126"/>
    <lineage>
        <taxon>Bacteria</taxon>
        <taxon>Pseudomonadati</taxon>
        <taxon>Bacteroidota</taxon>
        <taxon>Flavobacteriia</taxon>
        <taxon>Flavobacteriales</taxon>
        <taxon>Flavobacteriaceae</taxon>
        <taxon>Algibacter</taxon>
    </lineage>
</organism>
<keyword evidence="3" id="KW-1185">Reference proteome</keyword>
<sequence length="146" mass="16967">MPYSALDISKYLISKTNPEEGGELLSNMKLQKLLYYCQGFYYAKFGEKLFEDNIYAWQYGPVVKDVYHSFKNFGSNGIPLAVVDKIATLTVNEMKMVDEVFNYFNQFSAIKLMNMTHSEEPWISTQITNEITLDKLKNHFEKFLTA</sequence>
<proteinExistence type="predicted"/>
<dbReference type="Pfam" id="PF13274">
    <property type="entry name" value="SocA_Panacea"/>
    <property type="match status" value="1"/>
</dbReference>
<accession>A0A4R8MH20</accession>
<evidence type="ECO:0000313" key="2">
    <source>
        <dbReference type="EMBL" id="TDY65329.1"/>
    </source>
</evidence>
<comment type="caution">
    <text evidence="2">The sequence shown here is derived from an EMBL/GenBank/DDBJ whole genome shotgun (WGS) entry which is preliminary data.</text>
</comment>
<evidence type="ECO:0000313" key="3">
    <source>
        <dbReference type="Proteomes" id="UP000294824"/>
    </source>
</evidence>
<dbReference type="AlphaFoldDB" id="A0A4R8MH20"/>
<dbReference type="EMBL" id="SORL01000002">
    <property type="protein sequence ID" value="TDY65329.1"/>
    <property type="molecule type" value="Genomic_DNA"/>
</dbReference>
<evidence type="ECO:0000259" key="1">
    <source>
        <dbReference type="Pfam" id="PF13274"/>
    </source>
</evidence>
<reference evidence="2 3" key="1">
    <citation type="submission" date="2019-03" db="EMBL/GenBank/DDBJ databases">
        <title>Genomic Encyclopedia of Type Strains, Phase III (KMG-III): the genomes of soil and plant-associated and newly described type strains.</title>
        <authorList>
            <person name="Whitman W."/>
        </authorList>
    </citation>
    <scope>NUCLEOTIDE SEQUENCE [LARGE SCALE GENOMIC DNA]</scope>
    <source>
        <strain evidence="2 3">CECT 8301</strain>
    </source>
</reference>
<protein>
    <submittedName>
        <fullName evidence="2">Putative phage-associated protein</fullName>
    </submittedName>
</protein>
<dbReference type="InterPro" id="IPR025272">
    <property type="entry name" value="SocA_Panacea"/>
</dbReference>
<name>A0A4R8MH20_9FLAO</name>
<dbReference type="Proteomes" id="UP000294824">
    <property type="component" value="Unassembled WGS sequence"/>
</dbReference>
<dbReference type="RefSeq" id="WP_133965460.1">
    <property type="nucleotide sequence ID" value="NZ_SORL01000002.1"/>
</dbReference>